<evidence type="ECO:0000256" key="1">
    <source>
        <dbReference type="SAM" id="Phobius"/>
    </source>
</evidence>
<evidence type="ECO:0000313" key="3">
    <source>
        <dbReference type="Proteomes" id="UP000580568"/>
    </source>
</evidence>
<proteinExistence type="predicted"/>
<feature type="transmembrane region" description="Helical" evidence="1">
    <location>
        <begin position="7"/>
        <end position="24"/>
    </location>
</feature>
<gene>
    <name evidence="2" type="ORF">bsdtw1_02455</name>
</gene>
<dbReference type="Proteomes" id="UP000580568">
    <property type="component" value="Unassembled WGS sequence"/>
</dbReference>
<sequence>MDKIVNLIIQSVAYFAIVLFIFFISRKFGINTHSSIWSLAIGSTIGWIIVQGLSVIMKRKKN</sequence>
<dbReference type="EMBL" id="BLZR01000001">
    <property type="protein sequence ID" value="GFP76353.1"/>
    <property type="molecule type" value="Genomic_DNA"/>
</dbReference>
<dbReference type="RefSeq" id="WP_183277788.1">
    <property type="nucleotide sequence ID" value="NZ_BLZR01000001.1"/>
</dbReference>
<reference evidence="2 3" key="1">
    <citation type="submission" date="2020-07" db="EMBL/GenBank/DDBJ databases">
        <title>A new beta-1,3-glucan-decomposing anaerobic bacterium isolated from anoxic soil subjected to biological soil disinfestation.</title>
        <authorList>
            <person name="Ueki A."/>
            <person name="Tonouchi A."/>
        </authorList>
    </citation>
    <scope>NUCLEOTIDE SEQUENCE [LARGE SCALE GENOMIC DNA]</scope>
    <source>
        <strain evidence="2 3">TW1</strain>
    </source>
</reference>
<dbReference type="AlphaFoldDB" id="A0A6V8SNA4"/>
<feature type="transmembrane region" description="Helical" evidence="1">
    <location>
        <begin position="36"/>
        <end position="56"/>
    </location>
</feature>
<comment type="caution">
    <text evidence="2">The sequence shown here is derived from an EMBL/GenBank/DDBJ whole genome shotgun (WGS) entry which is preliminary data.</text>
</comment>
<keyword evidence="1" id="KW-0472">Membrane</keyword>
<name>A0A6V8SNA4_9CLOT</name>
<keyword evidence="3" id="KW-1185">Reference proteome</keyword>
<accession>A0A6V8SNA4</accession>
<evidence type="ECO:0000313" key="2">
    <source>
        <dbReference type="EMBL" id="GFP76353.1"/>
    </source>
</evidence>
<keyword evidence="1" id="KW-1133">Transmembrane helix</keyword>
<protein>
    <submittedName>
        <fullName evidence="2">Uncharacterized protein</fullName>
    </submittedName>
</protein>
<organism evidence="2 3">
    <name type="scientific">Clostridium fungisolvens</name>
    <dbReference type="NCBI Taxonomy" id="1604897"/>
    <lineage>
        <taxon>Bacteria</taxon>
        <taxon>Bacillati</taxon>
        <taxon>Bacillota</taxon>
        <taxon>Clostridia</taxon>
        <taxon>Eubacteriales</taxon>
        <taxon>Clostridiaceae</taxon>
        <taxon>Clostridium</taxon>
    </lineage>
</organism>
<keyword evidence="1" id="KW-0812">Transmembrane</keyword>